<dbReference type="AlphaFoldDB" id="A0A075G1J8"/>
<reference evidence="1" key="1">
    <citation type="journal article" date="2014" name="Genome Biol. Evol.">
        <title>Pangenome evidence for extensive interdomain horizontal transfer affecting lineage core and shell genes in uncultured planktonic thaumarchaeota and euryarchaeota.</title>
        <authorList>
            <person name="Deschamps P."/>
            <person name="Zivanovic Y."/>
            <person name="Moreira D."/>
            <person name="Rodriguez-Valera F."/>
            <person name="Lopez-Garcia P."/>
        </authorList>
    </citation>
    <scope>NUCLEOTIDE SEQUENCE</scope>
</reference>
<dbReference type="InterPro" id="IPR009000">
    <property type="entry name" value="Transl_B-barrel_sf"/>
</dbReference>
<dbReference type="EMBL" id="KF900519">
    <property type="protein sequence ID" value="AIE97885.1"/>
    <property type="molecule type" value="Genomic_DNA"/>
</dbReference>
<sequence>MQEVGEVLHIANSGRVIVRLNKEIKEGQILCDKNNQKIGRVTELIGPIKNPFASAIPLTNNLKKISGTKVFSLEQTPVMKKNRRKRHR</sequence>
<dbReference type="GO" id="GO:0001522">
    <property type="term" value="P:pseudouridine synthesis"/>
    <property type="evidence" value="ECO:0007669"/>
    <property type="project" value="InterPro"/>
</dbReference>
<protein>
    <submittedName>
        <fullName evidence="1">RNA-binding protein (Gar1)</fullName>
    </submittedName>
</protein>
<dbReference type="InterPro" id="IPR007504">
    <property type="entry name" value="H/ACA_rnp_Gar1/Naf1"/>
</dbReference>
<accession>A0A075G1J8</accession>
<dbReference type="Gene3D" id="2.40.10.230">
    <property type="entry name" value="Probable tRNA pseudouridine synthase domain"/>
    <property type="match status" value="1"/>
</dbReference>
<gene>
    <name evidence="1" type="primary">gar1</name>
</gene>
<dbReference type="GO" id="GO:0042254">
    <property type="term" value="P:ribosome biogenesis"/>
    <property type="evidence" value="ECO:0007669"/>
    <property type="project" value="InterPro"/>
</dbReference>
<organism evidence="1">
    <name type="scientific">uncultured marine thaumarchaeote KM3_03_D08</name>
    <dbReference type="NCBI Taxonomy" id="1455960"/>
    <lineage>
        <taxon>Archaea</taxon>
        <taxon>Nitrososphaerota</taxon>
        <taxon>environmental samples</taxon>
    </lineage>
</organism>
<name>A0A075G1J8_9ARCH</name>
<dbReference type="InterPro" id="IPR038664">
    <property type="entry name" value="Gar1/Naf1_Cbf5-bd_sf"/>
</dbReference>
<dbReference type="Pfam" id="PF04410">
    <property type="entry name" value="Gar1"/>
    <property type="match status" value="1"/>
</dbReference>
<evidence type="ECO:0000313" key="1">
    <source>
        <dbReference type="EMBL" id="AIE97885.1"/>
    </source>
</evidence>
<dbReference type="SUPFAM" id="SSF50447">
    <property type="entry name" value="Translation proteins"/>
    <property type="match status" value="1"/>
</dbReference>
<proteinExistence type="predicted"/>